<dbReference type="Pfam" id="PF00620">
    <property type="entry name" value="RhoGAP"/>
    <property type="match status" value="1"/>
</dbReference>
<dbReference type="InterPro" id="IPR008936">
    <property type="entry name" value="Rho_GTPase_activation_prot"/>
</dbReference>
<gene>
    <name evidence="1" type="ORF">GL50803_0010056</name>
</gene>
<dbReference type="RefSeq" id="XP_001708453.1">
    <property type="nucleotide sequence ID" value="XM_001708401.1"/>
</dbReference>
<dbReference type="GeneID" id="5701376"/>
<dbReference type="AlphaFoldDB" id="A8B9C7"/>
<dbReference type="KEGG" id="gla:GL50803_0010056"/>
<dbReference type="EMBL" id="AACB03000001">
    <property type="protein sequence ID" value="KAE8306149.1"/>
    <property type="molecule type" value="Genomic_DNA"/>
</dbReference>
<accession>A8B9C7</accession>
<sequence>MRKSGKTHDDIVGTAHLDLEPGVLPASHLYRLLAECFDIIERKHIDAPDLYRAAGNKEELDALYQYYWNYRRLDTNGASDFASLASLAKSAVRRLTEQKEDGLFSDTLLDELQRFFRDCGPEFTATEKSKIHTLLEKHTSRQQLSLIIMIIVHLSLLVKHAPNCTCRSLEICWNPTLLGPYRFLRYNGIISSLITAFM</sequence>
<comment type="caution">
    <text evidence="1">The sequence shown here is derived from an EMBL/GenBank/DDBJ whole genome shotgun (WGS) entry which is preliminary data.</text>
</comment>
<dbReference type="Gene3D" id="1.10.555.10">
    <property type="entry name" value="Rho GTPase activation protein"/>
    <property type="match status" value="1"/>
</dbReference>
<dbReference type="Proteomes" id="UP000001548">
    <property type="component" value="Unassembled WGS sequence"/>
</dbReference>
<dbReference type="SMR" id="A8B9C7"/>
<dbReference type="VEuPathDB" id="GiardiaDB:GL50803_10056"/>
<dbReference type="InterPro" id="IPR000198">
    <property type="entry name" value="RhoGAP_dom"/>
</dbReference>
<dbReference type="SUPFAM" id="SSF48350">
    <property type="entry name" value="GTPase activation domain, GAP"/>
    <property type="match status" value="1"/>
</dbReference>
<name>A8B9C7_GIAIC</name>
<protein>
    <submittedName>
        <fullName evidence="1">Rho GAP</fullName>
    </submittedName>
</protein>
<reference evidence="1 2" key="1">
    <citation type="journal article" date="2007" name="Science">
        <title>Genomic minimalism in the early diverging intestinal parasite Giardia lamblia.</title>
        <authorList>
            <person name="Morrison H.G."/>
            <person name="McArthur A.G."/>
            <person name="Gillin F.D."/>
            <person name="Aley S.B."/>
            <person name="Adam R.D."/>
            <person name="Olsen G.J."/>
            <person name="Best A.A."/>
            <person name="Cande W.Z."/>
            <person name="Chen F."/>
            <person name="Cipriano M.J."/>
            <person name="Davids B.J."/>
            <person name="Dawson S.C."/>
            <person name="Elmendorf H.G."/>
            <person name="Hehl A.B."/>
            <person name="Holder M.E."/>
            <person name="Huse S.M."/>
            <person name="Kim U.U."/>
            <person name="Lasek-Nesselquist E."/>
            <person name="Manning G."/>
            <person name="Nigam A."/>
            <person name="Nixon J.E."/>
            <person name="Palm D."/>
            <person name="Passamaneck N.E."/>
            <person name="Prabhu A."/>
            <person name="Reich C.I."/>
            <person name="Reiner D.S."/>
            <person name="Samuelson J."/>
            <person name="Svard S.G."/>
            <person name="Sogin M.L."/>
        </authorList>
    </citation>
    <scope>NUCLEOTIDE SEQUENCE [LARGE SCALE GENOMIC DNA]</scope>
    <source>
        <strain evidence="1 2">WB C6</strain>
    </source>
</reference>
<organism evidence="1 2">
    <name type="scientific">Giardia intestinalis (strain ATCC 50803 / WB clone C6)</name>
    <name type="common">Giardia lamblia</name>
    <dbReference type="NCBI Taxonomy" id="184922"/>
    <lineage>
        <taxon>Eukaryota</taxon>
        <taxon>Metamonada</taxon>
        <taxon>Diplomonadida</taxon>
        <taxon>Hexamitidae</taxon>
        <taxon>Giardiinae</taxon>
        <taxon>Giardia</taxon>
    </lineage>
</organism>
<dbReference type="PROSITE" id="PS50238">
    <property type="entry name" value="RHOGAP"/>
    <property type="match status" value="1"/>
</dbReference>
<proteinExistence type="predicted"/>
<dbReference type="OMA" id="SLEICWN"/>
<evidence type="ECO:0000313" key="2">
    <source>
        <dbReference type="Proteomes" id="UP000001548"/>
    </source>
</evidence>
<dbReference type="HOGENOM" id="CLU_1380413_0_0_1"/>
<keyword evidence="2" id="KW-1185">Reference proteome</keyword>
<evidence type="ECO:0000313" key="1">
    <source>
        <dbReference type="EMBL" id="KAE8306149.1"/>
    </source>
</evidence>
<dbReference type="GO" id="GO:0007165">
    <property type="term" value="P:signal transduction"/>
    <property type="evidence" value="ECO:0007669"/>
    <property type="project" value="InterPro"/>
</dbReference>